<gene>
    <name evidence="8" type="ORF">GGR36_001586</name>
</gene>
<dbReference type="InterPro" id="IPR058624">
    <property type="entry name" value="MdtA-like_HH"/>
</dbReference>
<dbReference type="GO" id="GO:1990961">
    <property type="term" value="P:xenobiotic detoxification by transmembrane export across the plasma membrane"/>
    <property type="evidence" value="ECO:0007669"/>
    <property type="project" value="InterPro"/>
</dbReference>
<dbReference type="GO" id="GO:0019898">
    <property type="term" value="C:extrinsic component of membrane"/>
    <property type="evidence" value="ECO:0007669"/>
    <property type="project" value="InterPro"/>
</dbReference>
<dbReference type="Pfam" id="PF25954">
    <property type="entry name" value="Beta-barrel_RND_2"/>
    <property type="match status" value="1"/>
</dbReference>
<evidence type="ECO:0000256" key="1">
    <source>
        <dbReference type="ARBA" id="ARBA00009477"/>
    </source>
</evidence>
<keyword evidence="9" id="KW-1185">Reference proteome</keyword>
<dbReference type="Gene3D" id="2.40.420.20">
    <property type="match status" value="1"/>
</dbReference>
<dbReference type="PANTHER" id="PTHR30469">
    <property type="entry name" value="MULTIDRUG RESISTANCE PROTEIN MDTA"/>
    <property type="match status" value="1"/>
</dbReference>
<feature type="domain" description="Multidrug resistance protein MdtA-like alpha-helical hairpin" evidence="4">
    <location>
        <begin position="131"/>
        <end position="192"/>
    </location>
</feature>
<dbReference type="SUPFAM" id="SSF111369">
    <property type="entry name" value="HlyD-like secretion proteins"/>
    <property type="match status" value="1"/>
</dbReference>
<accession>A0A840BL33</accession>
<sequence>MSESGIEKKAPLRLDKGAGGARRSRGRGWLYAGLAAVLLVGAGIAKRALAPATVEVLTVAAAYPYQGVTLLNATGYVVAQRKAAVGSKASGRLEWLGVREGSVVKAGEVLARIESKDVEAQARQAEANVGVARASQVQAQAELFEAERLLRRARDLADRNYVSVSALDEAEARAKRARAAVTSAEAAIRAAEAGARAANVSLDQTNIRAPFDGVVLTKSANVGDIVTTFSAAADSKGAVVTMADMATLEVEADVSESVLGKVRIGQPCEIQLDAFPDMRFRGEVIRIVPTVDRSKASVMTKIRFLDRDERILPEMSAKVAFLSRAMGANERNPRVVVHKDALVGEGAASAVFRIDQDLAHRVAVTRGAAIGDQVEVSVLKAGDRVVRKPADTLKDGARVEVSSK</sequence>
<dbReference type="Pfam" id="PF25989">
    <property type="entry name" value="YknX_C"/>
    <property type="match status" value="1"/>
</dbReference>
<evidence type="ECO:0000256" key="2">
    <source>
        <dbReference type="ARBA" id="ARBA00023054"/>
    </source>
</evidence>
<dbReference type="InterPro" id="IPR030190">
    <property type="entry name" value="MacA_alpha-hairpin_sf"/>
</dbReference>
<reference evidence="8 9" key="1">
    <citation type="submission" date="2020-08" db="EMBL/GenBank/DDBJ databases">
        <title>Genomic Encyclopedia of Type Strains, Phase IV (KMG-IV): sequencing the most valuable type-strain genomes for metagenomic binning, comparative biology and taxonomic classification.</title>
        <authorList>
            <person name="Goeker M."/>
        </authorList>
    </citation>
    <scope>NUCLEOTIDE SEQUENCE [LARGE SCALE GENOMIC DNA]</scope>
    <source>
        <strain evidence="8 9">DSM 106739</strain>
    </source>
</reference>
<feature type="transmembrane region" description="Helical" evidence="3">
    <location>
        <begin position="28"/>
        <end position="45"/>
    </location>
</feature>
<evidence type="ECO:0000259" key="6">
    <source>
        <dbReference type="Pfam" id="PF25954"/>
    </source>
</evidence>
<protein>
    <submittedName>
        <fullName evidence="8">RND family efflux transporter MFP subunit</fullName>
    </submittedName>
</protein>
<dbReference type="Pfam" id="PF25876">
    <property type="entry name" value="HH_MFP_RND"/>
    <property type="match status" value="1"/>
</dbReference>
<dbReference type="Gene3D" id="6.10.140.1990">
    <property type="match status" value="1"/>
</dbReference>
<feature type="domain" description="CusB-like beta-barrel" evidence="6">
    <location>
        <begin position="250"/>
        <end position="322"/>
    </location>
</feature>
<dbReference type="Proteomes" id="UP000561045">
    <property type="component" value="Unassembled WGS sequence"/>
</dbReference>
<dbReference type="InterPro" id="IPR058625">
    <property type="entry name" value="MdtA-like_BSH"/>
</dbReference>
<comment type="similarity">
    <text evidence="1">Belongs to the membrane fusion protein (MFP) (TC 8.A.1) family.</text>
</comment>
<dbReference type="GO" id="GO:1990281">
    <property type="term" value="C:efflux pump complex"/>
    <property type="evidence" value="ECO:0007669"/>
    <property type="project" value="TreeGrafter"/>
</dbReference>
<dbReference type="Gene3D" id="2.40.50.100">
    <property type="match status" value="1"/>
</dbReference>
<name>A0A840BL33_9RHOO</name>
<proteinExistence type="inferred from homology"/>
<keyword evidence="3" id="KW-1133">Transmembrane helix</keyword>
<dbReference type="InterPro" id="IPR058637">
    <property type="entry name" value="YknX-like_C"/>
</dbReference>
<dbReference type="GO" id="GO:1990195">
    <property type="term" value="C:macrolide transmembrane transporter complex"/>
    <property type="evidence" value="ECO:0007669"/>
    <property type="project" value="InterPro"/>
</dbReference>
<comment type="caution">
    <text evidence="8">The sequence shown here is derived from an EMBL/GenBank/DDBJ whole genome shotgun (WGS) entry which is preliminary data.</text>
</comment>
<dbReference type="Pfam" id="PF25917">
    <property type="entry name" value="BSH_RND"/>
    <property type="match status" value="1"/>
</dbReference>
<dbReference type="RefSeq" id="WP_183634091.1">
    <property type="nucleotide sequence ID" value="NZ_BAABLE010000011.1"/>
</dbReference>
<evidence type="ECO:0000259" key="4">
    <source>
        <dbReference type="Pfam" id="PF25876"/>
    </source>
</evidence>
<dbReference type="Gene3D" id="2.40.30.170">
    <property type="match status" value="1"/>
</dbReference>
<evidence type="ECO:0000256" key="3">
    <source>
        <dbReference type="SAM" id="Phobius"/>
    </source>
</evidence>
<evidence type="ECO:0000259" key="7">
    <source>
        <dbReference type="Pfam" id="PF25989"/>
    </source>
</evidence>
<dbReference type="AlphaFoldDB" id="A0A840BL33"/>
<evidence type="ECO:0000313" key="8">
    <source>
        <dbReference type="EMBL" id="MBB4012278.1"/>
    </source>
</evidence>
<dbReference type="GO" id="GO:0015562">
    <property type="term" value="F:efflux transmembrane transporter activity"/>
    <property type="evidence" value="ECO:0007669"/>
    <property type="project" value="TreeGrafter"/>
</dbReference>
<dbReference type="EMBL" id="JACIET010000001">
    <property type="protein sequence ID" value="MBB4012278.1"/>
    <property type="molecule type" value="Genomic_DNA"/>
</dbReference>
<feature type="domain" description="YknX-like C-terminal permuted SH3-like" evidence="7">
    <location>
        <begin position="337"/>
        <end position="401"/>
    </location>
</feature>
<dbReference type="NCBIfam" id="TIGR01730">
    <property type="entry name" value="RND_mfp"/>
    <property type="match status" value="1"/>
</dbReference>
<organism evidence="8 9">
    <name type="scientific">Niveibacterium umoris</name>
    <dbReference type="NCBI Taxonomy" id="1193620"/>
    <lineage>
        <taxon>Bacteria</taxon>
        <taxon>Pseudomonadati</taxon>
        <taxon>Pseudomonadota</taxon>
        <taxon>Betaproteobacteria</taxon>
        <taxon>Rhodocyclales</taxon>
        <taxon>Rhodocyclaceae</taxon>
        <taxon>Niveibacterium</taxon>
    </lineage>
</organism>
<keyword evidence="2" id="KW-0175">Coiled coil</keyword>
<evidence type="ECO:0000259" key="5">
    <source>
        <dbReference type="Pfam" id="PF25917"/>
    </source>
</evidence>
<dbReference type="GO" id="GO:0030313">
    <property type="term" value="C:cell envelope"/>
    <property type="evidence" value="ECO:0007669"/>
    <property type="project" value="UniProtKB-SubCell"/>
</dbReference>
<dbReference type="InterPro" id="IPR006143">
    <property type="entry name" value="RND_pump_MFP"/>
</dbReference>
<keyword evidence="3" id="KW-0472">Membrane</keyword>
<dbReference type="PANTHER" id="PTHR30469:SF38">
    <property type="entry name" value="HLYD FAMILY SECRETION PROTEIN"/>
    <property type="match status" value="1"/>
</dbReference>
<keyword evidence="3" id="KW-0812">Transmembrane</keyword>
<feature type="domain" description="Multidrug resistance protein MdtA-like barrel-sandwich hybrid" evidence="5">
    <location>
        <begin position="81"/>
        <end position="230"/>
    </location>
</feature>
<dbReference type="InterPro" id="IPR058792">
    <property type="entry name" value="Beta-barrel_RND_2"/>
</dbReference>
<evidence type="ECO:0000313" key="9">
    <source>
        <dbReference type="Proteomes" id="UP000561045"/>
    </source>
</evidence>